<comment type="caution">
    <text evidence="8">The sequence shown here is derived from an EMBL/GenBank/DDBJ whole genome shotgun (WGS) entry which is preliminary data.</text>
</comment>
<dbReference type="Proteomes" id="UP000823629">
    <property type="component" value="Unassembled WGS sequence"/>
</dbReference>
<dbReference type="Pfam" id="PF02687">
    <property type="entry name" value="FtsX"/>
    <property type="match status" value="1"/>
</dbReference>
<evidence type="ECO:0000256" key="3">
    <source>
        <dbReference type="ARBA" id="ARBA00022692"/>
    </source>
</evidence>
<accession>A0A9D9GR71</accession>
<name>A0A9D9GR71_9BACL</name>
<reference evidence="8" key="2">
    <citation type="journal article" date="2021" name="PeerJ">
        <title>Extensive microbial diversity within the chicken gut microbiome revealed by metagenomics and culture.</title>
        <authorList>
            <person name="Gilroy R."/>
            <person name="Ravi A."/>
            <person name="Getino M."/>
            <person name="Pursley I."/>
            <person name="Horton D.L."/>
            <person name="Alikhan N.F."/>
            <person name="Baker D."/>
            <person name="Gharbi K."/>
            <person name="Hall N."/>
            <person name="Watson M."/>
            <person name="Adriaenssens E.M."/>
            <person name="Foster-Nyarko E."/>
            <person name="Jarju S."/>
            <person name="Secka A."/>
            <person name="Antonio M."/>
            <person name="Oren A."/>
            <person name="Chaudhuri R.R."/>
            <person name="La Ragione R."/>
            <person name="Hildebrand F."/>
            <person name="Pallen M.J."/>
        </authorList>
    </citation>
    <scope>NUCLEOTIDE SEQUENCE</scope>
    <source>
        <strain evidence="8">1748</strain>
    </source>
</reference>
<comment type="subcellular location">
    <subcellularLocation>
        <location evidence="1">Cell membrane</location>
        <topology evidence="1">Multi-pass membrane protein</topology>
    </subcellularLocation>
</comment>
<keyword evidence="2" id="KW-1003">Cell membrane</keyword>
<keyword evidence="3 6" id="KW-0812">Transmembrane</keyword>
<organism evidence="8 9">
    <name type="scientific">Candidatus Scatoplasma merdavium</name>
    <dbReference type="NCBI Taxonomy" id="2840932"/>
    <lineage>
        <taxon>Bacteria</taxon>
        <taxon>Bacillati</taxon>
        <taxon>Bacillota</taxon>
        <taxon>Bacilli</taxon>
        <taxon>Bacillales</taxon>
        <taxon>Candidatus Scatoplasma</taxon>
    </lineage>
</organism>
<dbReference type="GO" id="GO:0005886">
    <property type="term" value="C:plasma membrane"/>
    <property type="evidence" value="ECO:0007669"/>
    <property type="project" value="UniProtKB-SubCell"/>
</dbReference>
<evidence type="ECO:0000256" key="5">
    <source>
        <dbReference type="ARBA" id="ARBA00023136"/>
    </source>
</evidence>
<evidence type="ECO:0000256" key="1">
    <source>
        <dbReference type="ARBA" id="ARBA00004651"/>
    </source>
</evidence>
<keyword evidence="4 6" id="KW-1133">Transmembrane helix</keyword>
<sequence length="86" mass="9793">MSEKKKDIALFKSLGIKKREINGIFYCEISFLILFCLLISFALGIVAVNVFNKWVKSNLGISISVLNFNYLGILISLQLAYFSVYF</sequence>
<evidence type="ECO:0000256" key="6">
    <source>
        <dbReference type="SAM" id="Phobius"/>
    </source>
</evidence>
<evidence type="ECO:0000256" key="2">
    <source>
        <dbReference type="ARBA" id="ARBA00022475"/>
    </source>
</evidence>
<evidence type="ECO:0000256" key="4">
    <source>
        <dbReference type="ARBA" id="ARBA00022989"/>
    </source>
</evidence>
<feature type="transmembrane region" description="Helical" evidence="6">
    <location>
        <begin position="59"/>
        <end position="82"/>
    </location>
</feature>
<proteinExistence type="predicted"/>
<reference evidence="8" key="1">
    <citation type="submission" date="2020-10" db="EMBL/GenBank/DDBJ databases">
        <authorList>
            <person name="Gilroy R."/>
        </authorList>
    </citation>
    <scope>NUCLEOTIDE SEQUENCE</scope>
    <source>
        <strain evidence="8">1748</strain>
    </source>
</reference>
<evidence type="ECO:0000259" key="7">
    <source>
        <dbReference type="Pfam" id="PF02687"/>
    </source>
</evidence>
<evidence type="ECO:0000313" key="9">
    <source>
        <dbReference type="Proteomes" id="UP000823629"/>
    </source>
</evidence>
<gene>
    <name evidence="8" type="ORF">IAC78_02765</name>
</gene>
<dbReference type="EMBL" id="JADING010000078">
    <property type="protein sequence ID" value="MBO8414383.1"/>
    <property type="molecule type" value="Genomic_DNA"/>
</dbReference>
<feature type="domain" description="ABC3 transporter permease C-terminal" evidence="7">
    <location>
        <begin position="1"/>
        <end position="80"/>
    </location>
</feature>
<evidence type="ECO:0000313" key="8">
    <source>
        <dbReference type="EMBL" id="MBO8414383.1"/>
    </source>
</evidence>
<feature type="transmembrane region" description="Helical" evidence="6">
    <location>
        <begin position="21"/>
        <end position="47"/>
    </location>
</feature>
<protein>
    <submittedName>
        <fullName evidence="8">ABC transporter permease</fullName>
    </submittedName>
</protein>
<keyword evidence="5 6" id="KW-0472">Membrane</keyword>
<dbReference type="InterPro" id="IPR003838">
    <property type="entry name" value="ABC3_permease_C"/>
</dbReference>
<dbReference type="AlphaFoldDB" id="A0A9D9GR71"/>